<gene>
    <name evidence="3" type="ORF">QHF89_17375</name>
</gene>
<feature type="signal peptide" evidence="2">
    <location>
        <begin position="1"/>
        <end position="27"/>
    </location>
</feature>
<dbReference type="EMBL" id="JARZHI010000013">
    <property type="protein sequence ID" value="MDI1431269.1"/>
    <property type="molecule type" value="Genomic_DNA"/>
</dbReference>
<reference evidence="3 4" key="1">
    <citation type="submission" date="2023-04" db="EMBL/GenBank/DDBJ databases">
        <title>The genome sequence of Polyangium sorediatum DSM14670.</title>
        <authorList>
            <person name="Zhang X."/>
        </authorList>
    </citation>
    <scope>NUCLEOTIDE SEQUENCE [LARGE SCALE GENOMIC DNA]</scope>
    <source>
        <strain evidence="3 4">DSM 14670</strain>
    </source>
</reference>
<feature type="chain" id="PRO_5045054314" evidence="2">
    <location>
        <begin position="28"/>
        <end position="514"/>
    </location>
</feature>
<dbReference type="RefSeq" id="WP_136969298.1">
    <property type="nucleotide sequence ID" value="NZ_JARZHI010000013.1"/>
</dbReference>
<dbReference type="SUPFAM" id="SSF74853">
    <property type="entry name" value="Lamin A/C globular tail domain"/>
    <property type="match status" value="1"/>
</dbReference>
<proteinExistence type="predicted"/>
<keyword evidence="2" id="KW-0732">Signal</keyword>
<name>A0ABT6NSF8_9BACT</name>
<evidence type="ECO:0000313" key="3">
    <source>
        <dbReference type="EMBL" id="MDI1431269.1"/>
    </source>
</evidence>
<organism evidence="3 4">
    <name type="scientific">Polyangium sorediatum</name>
    <dbReference type="NCBI Taxonomy" id="889274"/>
    <lineage>
        <taxon>Bacteria</taxon>
        <taxon>Pseudomonadati</taxon>
        <taxon>Myxococcota</taxon>
        <taxon>Polyangia</taxon>
        <taxon>Polyangiales</taxon>
        <taxon>Polyangiaceae</taxon>
        <taxon>Polyangium</taxon>
    </lineage>
</organism>
<keyword evidence="4" id="KW-1185">Reference proteome</keyword>
<protein>
    <submittedName>
        <fullName evidence="3">Lamin tail domain-containing protein</fullName>
    </submittedName>
</protein>
<evidence type="ECO:0000256" key="1">
    <source>
        <dbReference type="SAM" id="MobiDB-lite"/>
    </source>
</evidence>
<comment type="caution">
    <text evidence="3">The sequence shown here is derived from an EMBL/GenBank/DDBJ whole genome shotgun (WGS) entry which is preliminary data.</text>
</comment>
<dbReference type="Proteomes" id="UP001160301">
    <property type="component" value="Unassembled WGS sequence"/>
</dbReference>
<dbReference type="InterPro" id="IPR036415">
    <property type="entry name" value="Lamin_tail_dom_sf"/>
</dbReference>
<evidence type="ECO:0000256" key="2">
    <source>
        <dbReference type="SAM" id="SignalP"/>
    </source>
</evidence>
<sequence>MQTLACPKASRLTPTLLALALALVACRPDLPIPEARPGFMTPPAGITVAFEPEAPVTAAPRVLRLHVAAEPALDEARLFLVRGEVRDSHLRQIEQDDVSKALAARFVPSRTWREDDGSVVLAPTAPLDPGETYAVASGEPKASLPFVVEPAEAAPLLVRVWPPVEATGAGLFGLYCGEMTLPEVTFEATLAPDGPLGAFGRGIAPAGAGGACLRFVGRGLAPPDGGPWVPPPVVWLPGLPWPLRLDPRPFGGVNEDVGEAIEGPLDPGALVCTAFEVPFGPGCVEVEDDRLLGRAPEAALLWGIAGEGLDVVMTTGKNERFVLKGLPAGKDITLDVTTIDLRGREQRRKFSATTLTPMPHVVLNEVMANPLGPEPDQEWVELYNDGAVEAALGELVISDIGGETVLPGIMLPPGRFAVIVNETFVPDDEIDVPPAEDAIVVRVPALGKSGLGNGGEIVRLLDMRGRILSRFPAIPKPKAGQSVARRSPDAPDGVSDSFLLAPPTPGAANTASFP</sequence>
<accession>A0ABT6NSF8</accession>
<evidence type="ECO:0000313" key="4">
    <source>
        <dbReference type="Proteomes" id="UP001160301"/>
    </source>
</evidence>
<feature type="region of interest" description="Disordered" evidence="1">
    <location>
        <begin position="476"/>
        <end position="514"/>
    </location>
</feature>